<sequence>MIHGTTKYGLSLAAKISLIAPNDQQDRDDFEDGKMRKYSSENGVDRPKKRKLDEGEMLRKRKKMIDKMNAKKEHLERKDSDGEKVANGSDSKASDKSIAASIESVINKARVGDLKKGDEENSNSSTGTTSSSSDSDSSNSSSSKDSDSEDENEEEEEVRDGDGEDSQEMTMVENGHLNSENDQDAPLPANLPQDLLVVLTKLKEEGRRSNTTSQKFFTDTVNRMLTSIEIKLNKIGGRKKTQTYNHLAQHLPCGTQTLIKRAKNLLAERNDNRLREPLKKLQDAVEKRMPVMLEMYNQECQKAAEMNVQNGSLDKDLDNSQDSDKKKASRLPKKKFIFTDEIRQQLHLVVEVRVSAWQIMKKRSETAEEHIKAFLDAEVRLLWPKGWINARILFKESVTAHACITDKTYVKANAAKNLSVLGGSSSPVTISQRELNTPKPSLTATAKPVMLPASPQQSTGTTTFKPITNTTSHTIKSSLVAPKLHKVQHSVSSNSDPKLDIIHKKIGSNNDTSERISISGLSIRSVDSINDVSSKQKTQINSMPISLTEKVHCNTGEKITNKRLSSDVIDLSSDDERCQNKSKPAGVSTNINKDSTNNAAKALSSSNNINPVKDDNLDEEMNSVMNEILNISRNYSPDRPSSVSNTKEGSNSVIVNSSLLIDQNQSPPTAQQSQSQVINKTMRNSVSSLNQQSLQQQTSPMPKPAPSANQQTVQHLISPMPKSVSTNQQSLHQVSPIQKQGSISIAPWSKMESNKIFKATNSTNSNISWAASTPVQDLSEARSNPTETLPIVSSSDPLANLKRMQGLSVSSTLAKQGLSGVSLSKSGLIVSCSVSKKPVAATLAHVKTTTSSTSTTSTSHHSILPHSSLSKYNLLGTSATSSTNSNINNPSSGIIGNTRASISIVKSPSVTSAVNHNSNSNPTYVNDAVVNQALKQKTTSQNISSGYAGMTQEQLQQYKQQLQQHQKTQELLQQNLLSSMGQMSNSDVYKLMTQMGYKQSQTGSGQNPGQL</sequence>
<organism evidence="4 5">
    <name type="scientific">Meganyctiphanes norvegica</name>
    <name type="common">Northern krill</name>
    <name type="synonym">Thysanopoda norvegica</name>
    <dbReference type="NCBI Taxonomy" id="48144"/>
    <lineage>
        <taxon>Eukaryota</taxon>
        <taxon>Metazoa</taxon>
        <taxon>Ecdysozoa</taxon>
        <taxon>Arthropoda</taxon>
        <taxon>Crustacea</taxon>
        <taxon>Multicrustacea</taxon>
        <taxon>Malacostraca</taxon>
        <taxon>Eumalacostraca</taxon>
        <taxon>Eucarida</taxon>
        <taxon>Euphausiacea</taxon>
        <taxon>Euphausiidae</taxon>
        <taxon>Meganyctiphanes</taxon>
    </lineage>
</organism>
<evidence type="ECO:0000256" key="2">
    <source>
        <dbReference type="SAM" id="MobiDB-lite"/>
    </source>
</evidence>
<proteinExistence type="predicted"/>
<keyword evidence="1" id="KW-0175">Coiled coil</keyword>
<dbReference type="PANTHER" id="PTHR21669">
    <property type="entry name" value="CAPZ-INTERACTING PROTEIN AND RELATED PROTEINS"/>
    <property type="match status" value="1"/>
</dbReference>
<feature type="compositionally biased region" description="Basic and acidic residues" evidence="2">
    <location>
        <begin position="65"/>
        <end position="84"/>
    </location>
</feature>
<gene>
    <name evidence="4" type="ORF">MNOR_LOCUS3527</name>
</gene>
<evidence type="ECO:0000259" key="3">
    <source>
        <dbReference type="Pfam" id="PF14075"/>
    </source>
</evidence>
<protein>
    <recommendedName>
        <fullName evidence="3">Ubinuclein middle domain-containing protein</fullName>
    </recommendedName>
</protein>
<dbReference type="GO" id="GO:0005634">
    <property type="term" value="C:nucleus"/>
    <property type="evidence" value="ECO:0007669"/>
    <property type="project" value="TreeGrafter"/>
</dbReference>
<feature type="compositionally biased region" description="Basic and acidic residues" evidence="2">
    <location>
        <begin position="24"/>
        <end position="58"/>
    </location>
</feature>
<keyword evidence="5" id="KW-1185">Reference proteome</keyword>
<accession>A0AAV2PRL2</accession>
<reference evidence="4 5" key="1">
    <citation type="submission" date="2024-05" db="EMBL/GenBank/DDBJ databases">
        <authorList>
            <person name="Wallberg A."/>
        </authorList>
    </citation>
    <scope>NUCLEOTIDE SEQUENCE [LARGE SCALE GENOMIC DNA]</scope>
</reference>
<feature type="compositionally biased region" description="Acidic residues" evidence="2">
    <location>
        <begin position="147"/>
        <end position="167"/>
    </location>
</feature>
<dbReference type="GO" id="GO:0006325">
    <property type="term" value="P:chromatin organization"/>
    <property type="evidence" value="ECO:0007669"/>
    <property type="project" value="TreeGrafter"/>
</dbReference>
<feature type="region of interest" description="Disordered" evidence="2">
    <location>
        <begin position="685"/>
        <end position="709"/>
    </location>
</feature>
<feature type="region of interest" description="Disordered" evidence="2">
    <location>
        <begin position="20"/>
        <end position="167"/>
    </location>
</feature>
<name>A0AAV2PRL2_MEGNR</name>
<dbReference type="Pfam" id="PF14075">
    <property type="entry name" value="UBN_AB"/>
    <property type="match status" value="1"/>
</dbReference>
<dbReference type="PANTHER" id="PTHR21669:SF28">
    <property type="entry name" value="YEMANUCLEIN"/>
    <property type="match status" value="1"/>
</dbReference>
<feature type="region of interest" description="Disordered" evidence="2">
    <location>
        <begin position="573"/>
        <end position="594"/>
    </location>
</feature>
<feature type="domain" description="Ubinuclein middle" evidence="3">
    <location>
        <begin position="187"/>
        <end position="395"/>
    </location>
</feature>
<dbReference type="EMBL" id="CAXKWB010001216">
    <property type="protein sequence ID" value="CAL4063672.1"/>
    <property type="molecule type" value="Genomic_DNA"/>
</dbReference>
<comment type="caution">
    <text evidence="4">The sequence shown here is derived from an EMBL/GenBank/DDBJ whole genome shotgun (WGS) entry which is preliminary data.</text>
</comment>
<feature type="coiled-coil region" evidence="1">
    <location>
        <begin position="948"/>
        <end position="975"/>
    </location>
</feature>
<feature type="compositionally biased region" description="Low complexity" evidence="2">
    <location>
        <begin position="122"/>
        <end position="143"/>
    </location>
</feature>
<feature type="compositionally biased region" description="Low complexity" evidence="2">
    <location>
        <begin position="685"/>
        <end position="699"/>
    </location>
</feature>
<evidence type="ECO:0000313" key="5">
    <source>
        <dbReference type="Proteomes" id="UP001497623"/>
    </source>
</evidence>
<feature type="compositionally biased region" description="Basic and acidic residues" evidence="2">
    <location>
        <begin position="110"/>
        <end position="119"/>
    </location>
</feature>
<evidence type="ECO:0000256" key="1">
    <source>
        <dbReference type="SAM" id="Coils"/>
    </source>
</evidence>
<dbReference type="InterPro" id="IPR026947">
    <property type="entry name" value="UBN_middle_dom"/>
</dbReference>
<dbReference type="AlphaFoldDB" id="A0AAV2PRL2"/>
<dbReference type="Proteomes" id="UP001497623">
    <property type="component" value="Unassembled WGS sequence"/>
</dbReference>
<feature type="non-terminal residue" evidence="4">
    <location>
        <position position="1011"/>
    </location>
</feature>
<evidence type="ECO:0000313" key="4">
    <source>
        <dbReference type="EMBL" id="CAL4063672.1"/>
    </source>
</evidence>